<protein>
    <submittedName>
        <fullName evidence="3">G_PROTEIN_RECEP_F1_2 domain-containing protein</fullName>
    </submittedName>
</protein>
<feature type="transmembrane region" description="Helical" evidence="1">
    <location>
        <begin position="174"/>
        <end position="194"/>
    </location>
</feature>
<dbReference type="InterPro" id="IPR019428">
    <property type="entry name" value="7TM_GPCR_serpentine_rcpt_Str"/>
</dbReference>
<accession>A0A183F365</accession>
<dbReference type="Gene3D" id="1.20.1070.10">
    <property type="entry name" value="Rhodopsin 7-helix transmembrane proteins"/>
    <property type="match status" value="1"/>
</dbReference>
<dbReference type="SUPFAM" id="SSF81321">
    <property type="entry name" value="Family A G protein-coupled receptor-like"/>
    <property type="match status" value="1"/>
</dbReference>
<name>A0A183F365_HELPZ</name>
<evidence type="ECO:0000313" key="3">
    <source>
        <dbReference type="WBParaSite" id="HPBE_0000060701-mRNA-1"/>
    </source>
</evidence>
<feature type="transmembrane region" description="Helical" evidence="1">
    <location>
        <begin position="104"/>
        <end position="126"/>
    </location>
</feature>
<dbReference type="PANTHER" id="PTHR46178:SF9">
    <property type="entry name" value="SEVEN TM RECEPTOR"/>
    <property type="match status" value="1"/>
</dbReference>
<dbReference type="AlphaFoldDB" id="A0A183F365"/>
<proteinExistence type="predicted"/>
<keyword evidence="2" id="KW-1185">Reference proteome</keyword>
<keyword evidence="1" id="KW-0812">Transmembrane</keyword>
<evidence type="ECO:0000256" key="1">
    <source>
        <dbReference type="SAM" id="Phobius"/>
    </source>
</evidence>
<keyword evidence="1" id="KW-1133">Transmembrane helix</keyword>
<sequence length="223" mass="25294">LPSQELKGAADEAHSTSTIPVAEARSKDCRGLRGRSRGITIARDSAAIFMATGILRRPPLGSLLLFIFSTAFVFSLLIITNSFIYRYVHLCKIDHAYIYTTRKWVLVVVSINVLIVVNWIFMLLFGRSRDVAFRHEMNSVARAEAGIDLDETAFIGFSVQMNAFPLILLCENLILMFGLLLIMCFCAIQITLTLKKATLSKNAKKHHRQMFTLLLLQEHRKRY</sequence>
<dbReference type="WBParaSite" id="HPBE_0000060701-mRNA-1">
    <property type="protein sequence ID" value="HPBE_0000060701-mRNA-1"/>
    <property type="gene ID" value="HPBE_0000060701"/>
</dbReference>
<evidence type="ECO:0000313" key="2">
    <source>
        <dbReference type="Proteomes" id="UP000050761"/>
    </source>
</evidence>
<dbReference type="PANTHER" id="PTHR46178">
    <property type="entry name" value="SEVEN TM RECEPTOR"/>
    <property type="match status" value="1"/>
</dbReference>
<keyword evidence="1" id="KW-0472">Membrane</keyword>
<reference evidence="3" key="1">
    <citation type="submission" date="2019-09" db="UniProtKB">
        <authorList>
            <consortium name="WormBaseParasite"/>
        </authorList>
    </citation>
    <scope>IDENTIFICATION</scope>
</reference>
<dbReference type="Proteomes" id="UP000050761">
    <property type="component" value="Unassembled WGS sequence"/>
</dbReference>
<dbReference type="Pfam" id="PF10326">
    <property type="entry name" value="7TM_GPCR_Str"/>
    <property type="match status" value="1"/>
</dbReference>
<feature type="transmembrane region" description="Helical" evidence="1">
    <location>
        <begin position="63"/>
        <end position="84"/>
    </location>
</feature>
<organism evidence="2 3">
    <name type="scientific">Heligmosomoides polygyrus</name>
    <name type="common">Parasitic roundworm</name>
    <dbReference type="NCBI Taxonomy" id="6339"/>
    <lineage>
        <taxon>Eukaryota</taxon>
        <taxon>Metazoa</taxon>
        <taxon>Ecdysozoa</taxon>
        <taxon>Nematoda</taxon>
        <taxon>Chromadorea</taxon>
        <taxon>Rhabditida</taxon>
        <taxon>Rhabditina</taxon>
        <taxon>Rhabditomorpha</taxon>
        <taxon>Strongyloidea</taxon>
        <taxon>Heligmosomidae</taxon>
        <taxon>Heligmosomoides</taxon>
    </lineage>
</organism>